<evidence type="ECO:0000256" key="9">
    <source>
        <dbReference type="ARBA" id="ARBA00023316"/>
    </source>
</evidence>
<protein>
    <submittedName>
        <fullName evidence="13">Rhamnogalacturonase A</fullName>
    </submittedName>
</protein>
<evidence type="ECO:0000256" key="2">
    <source>
        <dbReference type="ARBA" id="ARBA00008834"/>
    </source>
</evidence>
<gene>
    <name evidence="13" type="ORF">ABOM_003363</name>
</gene>
<evidence type="ECO:0000256" key="10">
    <source>
        <dbReference type="RuleBase" id="RU361169"/>
    </source>
</evidence>
<evidence type="ECO:0000256" key="6">
    <source>
        <dbReference type="ARBA" id="ARBA00023157"/>
    </source>
</evidence>
<comment type="caution">
    <text evidence="13">The sequence shown here is derived from an EMBL/GenBank/DDBJ whole genome shotgun (WGS) entry which is preliminary data.</text>
</comment>
<evidence type="ECO:0000256" key="7">
    <source>
        <dbReference type="ARBA" id="ARBA00023180"/>
    </source>
</evidence>
<evidence type="ECO:0000256" key="1">
    <source>
        <dbReference type="ARBA" id="ARBA00004613"/>
    </source>
</evidence>
<feature type="non-terminal residue" evidence="13">
    <location>
        <position position="1"/>
    </location>
</feature>
<dbReference type="PANTHER" id="PTHR31736">
    <property type="match status" value="1"/>
</dbReference>
<dbReference type="InterPro" id="IPR011050">
    <property type="entry name" value="Pectin_lyase_fold/virulence"/>
</dbReference>
<dbReference type="Gene3D" id="2.160.20.10">
    <property type="entry name" value="Single-stranded right-handed beta-helix, Pectin lyase-like"/>
    <property type="match status" value="1"/>
</dbReference>
<dbReference type="InterPro" id="IPR013766">
    <property type="entry name" value="Thioredoxin_domain"/>
</dbReference>
<feature type="domain" description="Thioredoxin" evidence="12">
    <location>
        <begin position="480"/>
        <end position="600"/>
    </location>
</feature>
<feature type="chain" id="PRO_5009534621" evidence="11">
    <location>
        <begin position="26"/>
        <end position="600"/>
    </location>
</feature>
<dbReference type="Pfam" id="PF00085">
    <property type="entry name" value="Thioredoxin"/>
    <property type="match status" value="1"/>
</dbReference>
<keyword evidence="9" id="KW-0961">Cell wall biogenesis/degradation</keyword>
<evidence type="ECO:0000256" key="4">
    <source>
        <dbReference type="ARBA" id="ARBA00022729"/>
    </source>
</evidence>
<dbReference type="GeneID" id="34446753"/>
<dbReference type="Pfam" id="PF00295">
    <property type="entry name" value="Glyco_hydro_28"/>
    <property type="match status" value="1"/>
</dbReference>
<dbReference type="OrthoDB" id="2268901at2759"/>
<dbReference type="InterPro" id="IPR000743">
    <property type="entry name" value="Glyco_hydro_28"/>
</dbReference>
<proteinExistence type="inferred from homology"/>
<sequence>RLLVDMQLKPFSVLSACLLLSTVKGQLSGSVGPSTSLADKAAVKTCNVLDYGATNDNTTDVGQPIMDAFEDCGSGGVIYIPEGDYLLQEWVSLENGTAFAVQLDGVIYRNGTTTSQGYMFGISGGSDFELYSSTSKGAIQGSGYLYHMNGQFTAPRLLHISGVSDWSVHDIALVDAPMFHFVIDDGSNGEVYNMAIRGGNSGGLDGIDVSGDNIWIHDIMVTNKDECVTVKTGSHNFQIENIYCNWSGGCAMGSLGSGANVSNIVYRNVYTWNSNQMYMVKSNGGDGEVSNVLFENFIGHGNAYSLDLDSEWSSMDTIDGDGIFYHNITFKNWKGTESDGQTRPPIRVVCPDATPCTDITIEDIDLWTEDGDSETYVCKNAYGSGACLQSDSSSTVTYASTATVTAAPTGYSATTLAADLTSAFGTDASIPIPTIPTSFYPGKRLKRTSLRPPPIQLGVPFTKMELKYILILTALYIAFRVLKSRASDPAATMPHGKVVEVDNPVIFKALTSSGPVVVDFFATWCGPCKAVAPVVGKLSETYTNVRFIQVDVDKNRQVAQEMKVRAMPTFIVFKDGQPYGEPIVGGNMKALEDRIKEIAA</sequence>
<dbReference type="SUPFAM" id="SSF51126">
    <property type="entry name" value="Pectin lyase-like"/>
    <property type="match status" value="1"/>
</dbReference>
<comment type="subcellular location">
    <subcellularLocation>
        <location evidence="1">Secreted</location>
    </subcellularLocation>
</comment>
<dbReference type="AlphaFoldDB" id="A0A1F8A9M5"/>
<keyword evidence="3" id="KW-0964">Secreted</keyword>
<keyword evidence="5 10" id="KW-0378">Hydrolase</keyword>
<dbReference type="InterPro" id="IPR036249">
    <property type="entry name" value="Thioredoxin-like_sf"/>
</dbReference>
<dbReference type="SUPFAM" id="SSF52833">
    <property type="entry name" value="Thioredoxin-like"/>
    <property type="match status" value="1"/>
</dbReference>
<keyword evidence="6" id="KW-1015">Disulfide bond</keyword>
<evidence type="ECO:0000313" key="14">
    <source>
        <dbReference type="Proteomes" id="UP000179179"/>
    </source>
</evidence>
<dbReference type="GO" id="GO:0004650">
    <property type="term" value="F:polygalacturonase activity"/>
    <property type="evidence" value="ECO:0007669"/>
    <property type="project" value="InterPro"/>
</dbReference>
<evidence type="ECO:0000256" key="11">
    <source>
        <dbReference type="SAM" id="SignalP"/>
    </source>
</evidence>
<dbReference type="GO" id="GO:0046576">
    <property type="term" value="F:rhamnogalacturonan alpha-L-rhamnopyranosyl-(1-&gt;4)-alpha-D-galactopyranosyluronide lyase activity"/>
    <property type="evidence" value="ECO:0007669"/>
    <property type="project" value="UniProtKB-ARBA"/>
</dbReference>
<dbReference type="PANTHER" id="PTHR31736:SF19">
    <property type="entry name" value="PECTIN LYASE SUPERFAMILY PROTEIN-RELATED"/>
    <property type="match status" value="1"/>
</dbReference>
<evidence type="ECO:0000256" key="5">
    <source>
        <dbReference type="ARBA" id="ARBA00022801"/>
    </source>
</evidence>
<dbReference type="PRINTS" id="PR00421">
    <property type="entry name" value="THIOREDOXIN"/>
</dbReference>
<dbReference type="STRING" id="109264.A0A1F8A9M5"/>
<accession>A0A1F8A9M5</accession>
<dbReference type="Gene3D" id="3.40.30.10">
    <property type="entry name" value="Glutaredoxin"/>
    <property type="match status" value="1"/>
</dbReference>
<dbReference type="InterPro" id="IPR017937">
    <property type="entry name" value="Thioredoxin_CS"/>
</dbReference>
<name>A0A1F8A9M5_9EURO</name>
<organism evidence="13 14">
    <name type="scientific">Aspergillus bombycis</name>
    <dbReference type="NCBI Taxonomy" id="109264"/>
    <lineage>
        <taxon>Eukaryota</taxon>
        <taxon>Fungi</taxon>
        <taxon>Dikarya</taxon>
        <taxon>Ascomycota</taxon>
        <taxon>Pezizomycotina</taxon>
        <taxon>Eurotiomycetes</taxon>
        <taxon>Eurotiomycetidae</taxon>
        <taxon>Eurotiales</taxon>
        <taxon>Aspergillaceae</taxon>
        <taxon>Aspergillus</taxon>
    </lineage>
</organism>
<keyword evidence="4 11" id="KW-0732">Signal</keyword>
<comment type="similarity">
    <text evidence="2 10">Belongs to the glycosyl hydrolase 28 family.</text>
</comment>
<dbReference type="RefSeq" id="XP_022392098.1">
    <property type="nucleotide sequence ID" value="XM_022530493.1"/>
</dbReference>
<reference evidence="13 14" key="1">
    <citation type="journal article" date="2016" name="Genome Biol. Evol.">
        <title>Draft genome sequence of an aflatoxigenic Aspergillus species, A. bombycis.</title>
        <authorList>
            <person name="Moore G.G."/>
            <person name="Mack B.M."/>
            <person name="Beltz S.B."/>
            <person name="Gilbert M.K."/>
        </authorList>
    </citation>
    <scope>NUCLEOTIDE SEQUENCE [LARGE SCALE GENOMIC DNA]</scope>
    <source>
        <strain evidence="14">NRRL 26010</strain>
    </source>
</reference>
<dbReference type="GO" id="GO:0071555">
    <property type="term" value="P:cell wall organization"/>
    <property type="evidence" value="ECO:0007669"/>
    <property type="project" value="UniProtKB-KW"/>
</dbReference>
<feature type="signal peptide" evidence="11">
    <location>
        <begin position="1"/>
        <end position="25"/>
    </location>
</feature>
<evidence type="ECO:0000256" key="3">
    <source>
        <dbReference type="ARBA" id="ARBA00022525"/>
    </source>
</evidence>
<keyword evidence="8 10" id="KW-0326">Glycosidase</keyword>
<evidence type="ECO:0000259" key="12">
    <source>
        <dbReference type="PROSITE" id="PS51352"/>
    </source>
</evidence>
<dbReference type="PROSITE" id="PS51352">
    <property type="entry name" value="THIOREDOXIN_2"/>
    <property type="match status" value="1"/>
</dbReference>
<evidence type="ECO:0000256" key="8">
    <source>
        <dbReference type="ARBA" id="ARBA00023295"/>
    </source>
</evidence>
<keyword evidence="7" id="KW-0325">Glycoprotein</keyword>
<dbReference type="CDD" id="cd02947">
    <property type="entry name" value="TRX_family"/>
    <property type="match status" value="1"/>
</dbReference>
<evidence type="ECO:0000313" key="13">
    <source>
        <dbReference type="EMBL" id="OGM48381.1"/>
    </source>
</evidence>
<dbReference type="Proteomes" id="UP000179179">
    <property type="component" value="Unassembled WGS sequence"/>
</dbReference>
<dbReference type="EMBL" id="LYCR01000016">
    <property type="protein sequence ID" value="OGM48381.1"/>
    <property type="molecule type" value="Genomic_DNA"/>
</dbReference>
<dbReference type="GO" id="GO:0005975">
    <property type="term" value="P:carbohydrate metabolic process"/>
    <property type="evidence" value="ECO:0007669"/>
    <property type="project" value="InterPro"/>
</dbReference>
<dbReference type="GO" id="GO:0005576">
    <property type="term" value="C:extracellular region"/>
    <property type="evidence" value="ECO:0007669"/>
    <property type="project" value="UniProtKB-SubCell"/>
</dbReference>
<dbReference type="InterPro" id="IPR012334">
    <property type="entry name" value="Pectin_lyas_fold"/>
</dbReference>
<dbReference type="PROSITE" id="PS00194">
    <property type="entry name" value="THIOREDOXIN_1"/>
    <property type="match status" value="1"/>
</dbReference>
<keyword evidence="14" id="KW-1185">Reference proteome</keyword>